<dbReference type="OrthoDB" id="1924787at2759"/>
<evidence type="ECO:0000256" key="4">
    <source>
        <dbReference type="ARBA" id="ARBA00039113"/>
    </source>
</evidence>
<comment type="cofactor">
    <cofactor evidence="1">
        <name>Zn(2+)</name>
        <dbReference type="ChEBI" id="CHEBI:29105"/>
    </cofactor>
</comment>
<evidence type="ECO:0000259" key="5">
    <source>
        <dbReference type="Pfam" id="PF01979"/>
    </source>
</evidence>
<evidence type="ECO:0000256" key="2">
    <source>
        <dbReference type="ARBA" id="ARBA00008829"/>
    </source>
</evidence>
<evidence type="ECO:0000313" key="6">
    <source>
        <dbReference type="EMBL" id="TVY71412.1"/>
    </source>
</evidence>
<dbReference type="SUPFAM" id="SSF51338">
    <property type="entry name" value="Composite domain of metallo-dependent hydrolases"/>
    <property type="match status" value="1"/>
</dbReference>
<comment type="caution">
    <text evidence="6">The sequence shown here is derived from an EMBL/GenBank/DDBJ whole genome shotgun (WGS) entry which is preliminary data.</text>
</comment>
<dbReference type="InterPro" id="IPR006680">
    <property type="entry name" value="Amidohydro-rel"/>
</dbReference>
<accession>A0A8T9C1Y1</accession>
<gene>
    <name evidence="6" type="primary">PYD2_2</name>
    <name evidence="6" type="ORF">LSUE1_G005363</name>
</gene>
<dbReference type="PANTHER" id="PTHR11647:SF1">
    <property type="entry name" value="COLLAPSIN RESPONSE MEDIATOR PROTEIN"/>
    <property type="match status" value="1"/>
</dbReference>
<dbReference type="InterPro" id="IPR032466">
    <property type="entry name" value="Metal_Hydrolase"/>
</dbReference>
<reference evidence="6 7" key="1">
    <citation type="submission" date="2018-05" db="EMBL/GenBank/DDBJ databases">
        <title>Genome sequencing and assembly of the regulated plant pathogen Lachnellula willkommii and related sister species for the development of diagnostic species identification markers.</title>
        <authorList>
            <person name="Giroux E."/>
            <person name="Bilodeau G."/>
        </authorList>
    </citation>
    <scope>NUCLEOTIDE SEQUENCE [LARGE SCALE GENOMIC DNA]</scope>
    <source>
        <strain evidence="6 7">CBS 268.59</strain>
    </source>
</reference>
<feature type="domain" description="Amidohydrolase-related" evidence="5">
    <location>
        <begin position="23"/>
        <end position="99"/>
    </location>
</feature>
<dbReference type="AlphaFoldDB" id="A0A8T9C1Y1"/>
<protein>
    <recommendedName>
        <fullName evidence="4">dihydropyrimidinase</fullName>
        <ecNumber evidence="4">3.5.2.2</ecNumber>
    </recommendedName>
</protein>
<sequence>MFTNIPNGLEGVETRLPLLYKGKLVEVACANPARLYGLENKDSIAPGYDAHVVVWYKDEGFAAFELPNEMLNHSIDYIPYAGMRFGNWPRCTVVRGSVVWVRDEGVLWGEDVWEFRAQEEGWAEAATGQV</sequence>
<keyword evidence="7" id="KW-1185">Reference proteome</keyword>
<dbReference type="EMBL" id="QGMK01001237">
    <property type="protein sequence ID" value="TVY71412.1"/>
    <property type="molecule type" value="Genomic_DNA"/>
</dbReference>
<dbReference type="Proteomes" id="UP000469558">
    <property type="component" value="Unassembled WGS sequence"/>
</dbReference>
<dbReference type="InterPro" id="IPR011059">
    <property type="entry name" value="Metal-dep_hydrolase_composite"/>
</dbReference>
<dbReference type="Pfam" id="PF01979">
    <property type="entry name" value="Amidohydro_1"/>
    <property type="match status" value="1"/>
</dbReference>
<dbReference type="EC" id="3.5.2.2" evidence="4"/>
<dbReference type="Gene3D" id="3.20.20.140">
    <property type="entry name" value="Metal-dependent hydrolases"/>
    <property type="match status" value="1"/>
</dbReference>
<dbReference type="SUPFAM" id="SSF51556">
    <property type="entry name" value="Metallo-dependent hydrolases"/>
    <property type="match status" value="1"/>
</dbReference>
<name>A0A8T9C1Y1_9HELO</name>
<organism evidence="6 7">
    <name type="scientific">Lachnellula suecica</name>
    <dbReference type="NCBI Taxonomy" id="602035"/>
    <lineage>
        <taxon>Eukaryota</taxon>
        <taxon>Fungi</taxon>
        <taxon>Dikarya</taxon>
        <taxon>Ascomycota</taxon>
        <taxon>Pezizomycotina</taxon>
        <taxon>Leotiomycetes</taxon>
        <taxon>Helotiales</taxon>
        <taxon>Lachnaceae</taxon>
        <taxon>Lachnellula</taxon>
    </lineage>
</organism>
<dbReference type="GO" id="GO:0004157">
    <property type="term" value="F:dihydropyrimidinase activity"/>
    <property type="evidence" value="ECO:0007669"/>
    <property type="project" value="UniProtKB-EC"/>
</dbReference>
<comment type="catalytic activity">
    <reaction evidence="3">
        <text>5,6-dihydrouracil + H2O = 3-(carbamoylamino)propanoate + H(+)</text>
        <dbReference type="Rhea" id="RHEA:16121"/>
        <dbReference type="ChEBI" id="CHEBI:11892"/>
        <dbReference type="ChEBI" id="CHEBI:15377"/>
        <dbReference type="ChEBI" id="CHEBI:15378"/>
        <dbReference type="ChEBI" id="CHEBI:15901"/>
        <dbReference type="EC" id="3.5.2.2"/>
    </reaction>
</comment>
<evidence type="ECO:0000313" key="7">
    <source>
        <dbReference type="Proteomes" id="UP000469558"/>
    </source>
</evidence>
<evidence type="ECO:0000256" key="1">
    <source>
        <dbReference type="ARBA" id="ARBA00001947"/>
    </source>
</evidence>
<dbReference type="InterPro" id="IPR050378">
    <property type="entry name" value="Metallo-dep_Hydrolases_sf"/>
</dbReference>
<proteinExistence type="inferred from homology"/>
<comment type="similarity">
    <text evidence="2">Belongs to the metallo-dependent hydrolases superfamily. Hydantoinase/dihydropyrimidinase family.</text>
</comment>
<evidence type="ECO:0000256" key="3">
    <source>
        <dbReference type="ARBA" id="ARBA00036696"/>
    </source>
</evidence>
<dbReference type="PANTHER" id="PTHR11647">
    <property type="entry name" value="HYDRANTOINASE/DIHYDROPYRIMIDINASE FAMILY MEMBER"/>
    <property type="match status" value="1"/>
</dbReference>